<dbReference type="CDD" id="cd00945">
    <property type="entry name" value="Aldolase_Class_I"/>
    <property type="match status" value="1"/>
</dbReference>
<keyword evidence="1" id="KW-0805">Transcription regulation</keyword>
<proteinExistence type="predicted"/>
<keyword evidence="1" id="KW-0319">Glycerol metabolism</keyword>
<dbReference type="Proteomes" id="UP000681870">
    <property type="component" value="Unassembled WGS sequence"/>
</dbReference>
<keyword evidence="1" id="KW-0804">Transcription</keyword>
<dbReference type="RefSeq" id="WP_211742630.1">
    <property type="nucleotide sequence ID" value="NZ_JAGXBY010000009.1"/>
</dbReference>
<evidence type="ECO:0000313" key="3">
    <source>
        <dbReference type="Proteomes" id="UP000681870"/>
    </source>
</evidence>
<gene>
    <name evidence="2" type="ORF">KGF86_18005</name>
</gene>
<sequence>MNFKGQAIIPVIGEIKDIDKFPDYNYTYFAVLNAHISRLKPIFQFAKQHKKQLLLDIDLVQGLKSDEYATEYICQEYKPLGIISTKPNVIMKAKQKGVQTFQRIFLLDSKSIERSSKLIERTDPDYIELLPGVVPKIIRQFSQQTNKEIIASGFIETVEEVQQAIDAGATTITTSSKELWDYYNPTSD</sequence>
<dbReference type="SUPFAM" id="SSF110391">
    <property type="entry name" value="GlpP-like"/>
    <property type="match status" value="1"/>
</dbReference>
<keyword evidence="3" id="KW-1185">Reference proteome</keyword>
<dbReference type="PANTHER" id="PTHR35787">
    <property type="entry name" value="GLYCEROL UPTAKE OPERON ANTITERMINATOR REGULATORY PROTEIN"/>
    <property type="match status" value="1"/>
</dbReference>
<dbReference type="InterPro" id="IPR006699">
    <property type="entry name" value="GlpP"/>
</dbReference>
<name>A0ABS5MIB4_9BACI</name>
<evidence type="ECO:0000256" key="1">
    <source>
        <dbReference type="PIRNR" id="PIRNR016897"/>
    </source>
</evidence>
<accession>A0ABS5MIB4</accession>
<protein>
    <recommendedName>
        <fullName evidence="1">Glycerol uptake operon antiterminator regulatory protein</fullName>
    </recommendedName>
</protein>
<organism evidence="2 3">
    <name type="scientific">Ornithinibacillus massiliensis</name>
    <dbReference type="NCBI Taxonomy" id="1944633"/>
    <lineage>
        <taxon>Bacteria</taxon>
        <taxon>Bacillati</taxon>
        <taxon>Bacillota</taxon>
        <taxon>Bacilli</taxon>
        <taxon>Bacillales</taxon>
        <taxon>Bacillaceae</taxon>
        <taxon>Ornithinibacillus</taxon>
    </lineage>
</organism>
<comment type="caution">
    <text evidence="2">The sequence shown here is derived from an EMBL/GenBank/DDBJ whole genome shotgun (WGS) entry which is preliminary data.</text>
</comment>
<reference evidence="2 3" key="1">
    <citation type="submission" date="2021-05" db="EMBL/GenBank/DDBJ databases">
        <title>Ornithinibacillus massiliensis sp. nov.</title>
        <authorList>
            <person name="Iwaza R."/>
            <person name="Lagier J.-C."/>
            <person name="Raoult D."/>
        </authorList>
    </citation>
    <scope>NUCLEOTIDE SEQUENCE [LARGE SCALE GENOMIC DNA]</scope>
    <source>
        <strain evidence="2 3">Marseille-P3601</strain>
    </source>
</reference>
<dbReference type="Pfam" id="PF04309">
    <property type="entry name" value="G3P_antiterm"/>
    <property type="match status" value="1"/>
</dbReference>
<evidence type="ECO:0000313" key="2">
    <source>
        <dbReference type="EMBL" id="MBS3682090.1"/>
    </source>
</evidence>
<comment type="function">
    <text evidence="1">Regulates expression of the glpD operon. In the presence of glycerol 3-phosphate (G3P) causes antitermination of transcription of glpD at the inverted repeat of the leader region to enhance its transcription. Binds and stabilizes glpD leader mRNA.</text>
</comment>
<keyword evidence="1" id="KW-0694">RNA-binding</keyword>
<dbReference type="EMBL" id="JAGXBY010000009">
    <property type="protein sequence ID" value="MBS3682090.1"/>
    <property type="molecule type" value="Genomic_DNA"/>
</dbReference>
<dbReference type="InterPro" id="IPR013785">
    <property type="entry name" value="Aldolase_TIM"/>
</dbReference>
<dbReference type="PANTHER" id="PTHR35787:SF1">
    <property type="entry name" value="GLYCEROL UPTAKE OPERON ANTITERMINATOR REGULATORY PROTEIN"/>
    <property type="match status" value="1"/>
</dbReference>
<dbReference type="Gene3D" id="3.20.20.70">
    <property type="entry name" value="Aldolase class I"/>
    <property type="match status" value="1"/>
</dbReference>
<dbReference type="PIRSF" id="PIRSF016897">
    <property type="entry name" value="GlpP"/>
    <property type="match status" value="1"/>
</dbReference>